<dbReference type="AlphaFoldDB" id="A0A2V2ZUJ7"/>
<evidence type="ECO:0000313" key="3">
    <source>
        <dbReference type="EMBL" id="PWW27342.1"/>
    </source>
</evidence>
<dbReference type="RefSeq" id="WP_110065664.1">
    <property type="nucleotide sequence ID" value="NZ_QGTW01000008.1"/>
</dbReference>
<dbReference type="EMBL" id="QGTW01000008">
    <property type="protein sequence ID" value="PWW27342.1"/>
    <property type="molecule type" value="Genomic_DNA"/>
</dbReference>
<dbReference type="OrthoDB" id="1708317at2"/>
<reference evidence="3 4" key="1">
    <citation type="submission" date="2018-05" db="EMBL/GenBank/DDBJ databases">
        <title>Freshwater and sediment microbial communities from various areas in North America, analyzing microbe dynamics in response to fracking.</title>
        <authorList>
            <person name="Lamendella R."/>
        </authorList>
    </citation>
    <scope>NUCLEOTIDE SEQUENCE [LARGE SCALE GENOMIC DNA]</scope>
    <source>
        <strain evidence="3 4">15_TX</strain>
    </source>
</reference>
<accession>A0A2V2ZUJ7</accession>
<evidence type="ECO:0008006" key="5">
    <source>
        <dbReference type="Google" id="ProtNLM"/>
    </source>
</evidence>
<evidence type="ECO:0000256" key="2">
    <source>
        <dbReference type="SAM" id="Phobius"/>
    </source>
</evidence>
<proteinExistence type="predicted"/>
<dbReference type="InterPro" id="IPR046118">
    <property type="entry name" value="DUF6115"/>
</dbReference>
<feature type="transmembrane region" description="Helical" evidence="2">
    <location>
        <begin position="6"/>
        <end position="25"/>
    </location>
</feature>
<sequence length="201" mass="23102">MTAFLLALSLLLNFIALLAIILLYLRQNKLMETEKKQEKMFNEMEEVISSYLVQMKEENDDFINRVSQLKINALPLKDESIEKRAKTQDNLEANEKPNRLARASAYQAVKAYKKNTQPDSQADKKMELKAESDFGSVSEESAVKVEKQRESEGQRHHAPSLLDNVLLLKKQGMTEDDIAKTLGRGRTEIALMLKFRQNRQE</sequence>
<keyword evidence="2" id="KW-0472">Membrane</keyword>
<comment type="caution">
    <text evidence="3">The sequence shown here is derived from an EMBL/GenBank/DDBJ whole genome shotgun (WGS) entry which is preliminary data.</text>
</comment>
<name>A0A2V2ZUJ7_9BACI</name>
<evidence type="ECO:0000256" key="1">
    <source>
        <dbReference type="SAM" id="MobiDB-lite"/>
    </source>
</evidence>
<organism evidence="3 4">
    <name type="scientific">Cytobacillus oceanisediminis</name>
    <dbReference type="NCBI Taxonomy" id="665099"/>
    <lineage>
        <taxon>Bacteria</taxon>
        <taxon>Bacillati</taxon>
        <taxon>Bacillota</taxon>
        <taxon>Bacilli</taxon>
        <taxon>Bacillales</taxon>
        <taxon>Bacillaceae</taxon>
        <taxon>Cytobacillus</taxon>
    </lineage>
</organism>
<protein>
    <recommendedName>
        <fullName evidence="5">Coupling factor for flagellin transcription and translation</fullName>
    </recommendedName>
</protein>
<dbReference type="Pfam" id="PF19610">
    <property type="entry name" value="DUF6115"/>
    <property type="match status" value="1"/>
</dbReference>
<feature type="compositionally biased region" description="Basic and acidic residues" evidence="1">
    <location>
        <begin position="121"/>
        <end position="132"/>
    </location>
</feature>
<gene>
    <name evidence="3" type="ORF">DFO73_10881</name>
</gene>
<dbReference type="Proteomes" id="UP000247150">
    <property type="component" value="Unassembled WGS sequence"/>
</dbReference>
<evidence type="ECO:0000313" key="4">
    <source>
        <dbReference type="Proteomes" id="UP000247150"/>
    </source>
</evidence>
<feature type="region of interest" description="Disordered" evidence="1">
    <location>
        <begin position="113"/>
        <end position="158"/>
    </location>
</feature>
<keyword evidence="2" id="KW-1133">Transmembrane helix</keyword>
<feature type="compositionally biased region" description="Basic and acidic residues" evidence="1">
    <location>
        <begin position="141"/>
        <end position="155"/>
    </location>
</feature>
<keyword evidence="2" id="KW-0812">Transmembrane</keyword>